<organism evidence="2 3">
    <name type="scientific">Bailinhaonella thermotolerans</name>
    <dbReference type="NCBI Taxonomy" id="1070861"/>
    <lineage>
        <taxon>Bacteria</taxon>
        <taxon>Bacillati</taxon>
        <taxon>Actinomycetota</taxon>
        <taxon>Actinomycetes</taxon>
        <taxon>Streptosporangiales</taxon>
        <taxon>Streptosporangiaceae</taxon>
        <taxon>Bailinhaonella</taxon>
    </lineage>
</organism>
<feature type="transmembrane region" description="Helical" evidence="1">
    <location>
        <begin position="161"/>
        <end position="179"/>
    </location>
</feature>
<keyword evidence="3" id="KW-1185">Reference proteome</keyword>
<sequence>MRRYRYGTAAAVLAAAYAAVVVAAAAAYLGGAWWPGVWTLALGWPTEAPAGMEPWAAALLLVTGGLQAWAIREIVSGPRTGDAPVRLGGSARSLRWVLYVTAVLALLQPVLTQGLLFALGRSWPAPGGLLLTGADVYACALVVVLAVLVPRALARGGPRRALIAAGLPVQVCFGLYGLLLASLIPRAFEDAAGRFLTRVWPFDLLALALWLILVLVAMGRDGRWSPVTLGAGGLTVLLVAREIPAQALTAAADPYLGPALMAAAMAHAALVAVWAARGGRELGRAPAAARAAAVPAPSAGRPA</sequence>
<keyword evidence="1" id="KW-0812">Transmembrane</keyword>
<protein>
    <submittedName>
        <fullName evidence="2">Uncharacterized protein</fullName>
    </submittedName>
</protein>
<gene>
    <name evidence="2" type="ORF">D5H75_18055</name>
</gene>
<proteinExistence type="predicted"/>
<feature type="transmembrane region" description="Helical" evidence="1">
    <location>
        <begin position="96"/>
        <end position="117"/>
    </location>
</feature>
<feature type="transmembrane region" description="Helical" evidence="1">
    <location>
        <begin position="129"/>
        <end position="149"/>
    </location>
</feature>
<comment type="caution">
    <text evidence="2">The sequence shown here is derived from an EMBL/GenBank/DDBJ whole genome shotgun (WGS) entry which is preliminary data.</text>
</comment>
<reference evidence="2 3" key="1">
    <citation type="submission" date="2018-09" db="EMBL/GenBank/DDBJ databases">
        <title>YIM 75507 draft genome.</title>
        <authorList>
            <person name="Tang S."/>
            <person name="Feng Y."/>
        </authorList>
    </citation>
    <scope>NUCLEOTIDE SEQUENCE [LARGE SCALE GENOMIC DNA]</scope>
    <source>
        <strain evidence="2 3">YIM 75507</strain>
    </source>
</reference>
<accession>A0A3A4B2K0</accession>
<feature type="transmembrane region" description="Helical" evidence="1">
    <location>
        <begin position="255"/>
        <end position="276"/>
    </location>
</feature>
<evidence type="ECO:0000313" key="3">
    <source>
        <dbReference type="Proteomes" id="UP000265768"/>
    </source>
</evidence>
<dbReference type="EMBL" id="QZEY01000006">
    <property type="protein sequence ID" value="RJL31620.1"/>
    <property type="molecule type" value="Genomic_DNA"/>
</dbReference>
<dbReference type="Proteomes" id="UP000265768">
    <property type="component" value="Unassembled WGS sequence"/>
</dbReference>
<feature type="transmembrane region" description="Helical" evidence="1">
    <location>
        <begin position="224"/>
        <end position="243"/>
    </location>
</feature>
<feature type="transmembrane region" description="Helical" evidence="1">
    <location>
        <begin position="12"/>
        <end position="34"/>
    </location>
</feature>
<evidence type="ECO:0000313" key="2">
    <source>
        <dbReference type="EMBL" id="RJL31620.1"/>
    </source>
</evidence>
<dbReference type="AlphaFoldDB" id="A0A3A4B2K0"/>
<feature type="transmembrane region" description="Helical" evidence="1">
    <location>
        <begin position="54"/>
        <end position="75"/>
    </location>
</feature>
<evidence type="ECO:0000256" key="1">
    <source>
        <dbReference type="SAM" id="Phobius"/>
    </source>
</evidence>
<feature type="transmembrane region" description="Helical" evidence="1">
    <location>
        <begin position="199"/>
        <end position="217"/>
    </location>
</feature>
<keyword evidence="1" id="KW-1133">Transmembrane helix</keyword>
<dbReference type="RefSeq" id="WP_119927649.1">
    <property type="nucleotide sequence ID" value="NZ_QZEY01000006.1"/>
</dbReference>
<keyword evidence="1" id="KW-0472">Membrane</keyword>
<name>A0A3A4B2K0_9ACTN</name>